<gene>
    <name evidence="2" type="ORF">N7468_000707</name>
</gene>
<dbReference type="RefSeq" id="XP_058336035.1">
    <property type="nucleotide sequence ID" value="XM_058470004.1"/>
</dbReference>
<evidence type="ECO:0000313" key="2">
    <source>
        <dbReference type="EMBL" id="KAJ5249256.1"/>
    </source>
</evidence>
<reference evidence="2" key="1">
    <citation type="submission" date="2022-11" db="EMBL/GenBank/DDBJ databases">
        <authorList>
            <person name="Petersen C."/>
        </authorList>
    </citation>
    <scope>NUCLEOTIDE SEQUENCE</scope>
    <source>
        <strain evidence="2">IBT 19713</strain>
    </source>
</reference>
<dbReference type="AlphaFoldDB" id="A0A9W9PKT0"/>
<organism evidence="2 3">
    <name type="scientific">Penicillium chermesinum</name>
    <dbReference type="NCBI Taxonomy" id="63820"/>
    <lineage>
        <taxon>Eukaryota</taxon>
        <taxon>Fungi</taxon>
        <taxon>Dikarya</taxon>
        <taxon>Ascomycota</taxon>
        <taxon>Pezizomycotina</taxon>
        <taxon>Eurotiomycetes</taxon>
        <taxon>Eurotiomycetidae</taxon>
        <taxon>Eurotiales</taxon>
        <taxon>Aspergillaceae</taxon>
        <taxon>Penicillium</taxon>
    </lineage>
</organism>
<keyword evidence="3" id="KW-1185">Reference proteome</keyword>
<dbReference type="Pfam" id="PF09227">
    <property type="entry name" value="Bubble"/>
    <property type="match status" value="1"/>
</dbReference>
<dbReference type="Gene3D" id="2.30.130.50">
    <property type="match status" value="1"/>
</dbReference>
<proteinExistence type="predicted"/>
<dbReference type="OrthoDB" id="4233737at2759"/>
<name>A0A9W9PKT0_9EURO</name>
<evidence type="ECO:0008006" key="4">
    <source>
        <dbReference type="Google" id="ProtNLM"/>
    </source>
</evidence>
<reference evidence="2" key="2">
    <citation type="journal article" date="2023" name="IMA Fungus">
        <title>Comparative genomic study of the Penicillium genus elucidates a diverse pangenome and 15 lateral gene transfer events.</title>
        <authorList>
            <person name="Petersen C."/>
            <person name="Sorensen T."/>
            <person name="Nielsen M.R."/>
            <person name="Sondergaard T.E."/>
            <person name="Sorensen J.L."/>
            <person name="Fitzpatrick D.A."/>
            <person name="Frisvad J.C."/>
            <person name="Nielsen K.L."/>
        </authorList>
    </citation>
    <scope>NUCLEOTIDE SEQUENCE</scope>
    <source>
        <strain evidence="2">IBT 19713</strain>
    </source>
</reference>
<dbReference type="GeneID" id="83197307"/>
<feature type="chain" id="PRO_5040781660" description="Bubble protein" evidence="1">
    <location>
        <begin position="21"/>
        <end position="94"/>
    </location>
</feature>
<dbReference type="InterPro" id="IPR036334">
    <property type="entry name" value="Bubble_sf"/>
</dbReference>
<dbReference type="CDD" id="cd22742">
    <property type="entry name" value="BUBL-like"/>
    <property type="match status" value="1"/>
</dbReference>
<accession>A0A9W9PKT0</accession>
<evidence type="ECO:0000256" key="1">
    <source>
        <dbReference type="SAM" id="SignalP"/>
    </source>
</evidence>
<comment type="caution">
    <text evidence="2">The sequence shown here is derived from an EMBL/GenBank/DDBJ whole genome shotgun (WGS) entry which is preliminary data.</text>
</comment>
<keyword evidence="1" id="KW-0732">Signal</keyword>
<dbReference type="Proteomes" id="UP001150941">
    <property type="component" value="Unassembled WGS sequence"/>
</dbReference>
<dbReference type="EMBL" id="JAPQKS010000001">
    <property type="protein sequence ID" value="KAJ5249256.1"/>
    <property type="molecule type" value="Genomic_DNA"/>
</dbReference>
<protein>
    <recommendedName>
        <fullName evidence="4">Bubble protein</fullName>
    </recommendedName>
</protein>
<evidence type="ECO:0000313" key="3">
    <source>
        <dbReference type="Proteomes" id="UP001150941"/>
    </source>
</evidence>
<dbReference type="SUPFAM" id="SSF103565">
    <property type="entry name" value="Bubble protein"/>
    <property type="match status" value="1"/>
</dbReference>
<dbReference type="InterPro" id="IPR015308">
    <property type="entry name" value="Bubble"/>
</dbReference>
<feature type="signal peptide" evidence="1">
    <location>
        <begin position="1"/>
        <end position="20"/>
    </location>
</feature>
<sequence>MKFTAILCTLMAAAAVNASAVPFLETRAALDTCGAGYGGDQRRTNSPCESSNGDRHFCGCDRTDVVQCENGVWTEIQDCGSGTCHGTNDGAAVC</sequence>